<keyword evidence="4 6" id="KW-0255">Endonuclease</keyword>
<comment type="function">
    <text evidence="6">DNA repair enzyme involved in the repair of deaminated bases. Selectively cleaves double-stranded DNA at the second phosphodiester bond 3' to a deoxyinosine leaving behind the intact lesion on the nicked DNA.</text>
</comment>
<evidence type="ECO:0000313" key="9">
    <source>
        <dbReference type="Proteomes" id="UP000315377"/>
    </source>
</evidence>
<dbReference type="Pfam" id="PF04493">
    <property type="entry name" value="Endonuclease_5"/>
    <property type="match status" value="1"/>
</dbReference>
<evidence type="ECO:0000256" key="5">
    <source>
        <dbReference type="ARBA" id="ARBA00022801"/>
    </source>
</evidence>
<keyword evidence="6" id="KW-0234">DNA repair</keyword>
<evidence type="ECO:0000256" key="2">
    <source>
        <dbReference type="ARBA" id="ARBA00022490"/>
    </source>
</evidence>
<evidence type="ECO:0000256" key="4">
    <source>
        <dbReference type="ARBA" id="ARBA00022759"/>
    </source>
</evidence>
<dbReference type="PANTHER" id="PTHR28511">
    <property type="entry name" value="ENDONUCLEASE V"/>
    <property type="match status" value="1"/>
</dbReference>
<evidence type="ECO:0000256" key="1">
    <source>
        <dbReference type="ARBA" id="ARBA00004496"/>
    </source>
</evidence>
<keyword evidence="10" id="KW-1185">Reference proteome</keyword>
<comment type="cofactor">
    <cofactor evidence="6">
        <name>Mg(2+)</name>
        <dbReference type="ChEBI" id="CHEBI:18420"/>
    </cofactor>
</comment>
<evidence type="ECO:0000313" key="7">
    <source>
        <dbReference type="EMBL" id="MCY9606135.1"/>
    </source>
</evidence>
<proteinExistence type="inferred from homology"/>
<dbReference type="GO" id="GO:0005737">
    <property type="term" value="C:cytoplasm"/>
    <property type="evidence" value="ECO:0007669"/>
    <property type="project" value="UniProtKB-SubCell"/>
</dbReference>
<dbReference type="GO" id="GO:0006281">
    <property type="term" value="P:DNA repair"/>
    <property type="evidence" value="ECO:0007669"/>
    <property type="project" value="UniProtKB-UniRule"/>
</dbReference>
<dbReference type="CDD" id="cd06559">
    <property type="entry name" value="Endonuclease_V"/>
    <property type="match status" value="1"/>
</dbReference>
<feature type="binding site" evidence="6">
    <location>
        <position position="43"/>
    </location>
    <ligand>
        <name>Mg(2+)</name>
        <dbReference type="ChEBI" id="CHEBI:18420"/>
    </ligand>
</feature>
<protein>
    <recommendedName>
        <fullName evidence="6">Endonuclease V</fullName>
        <ecNumber evidence="6">3.1.21.7</ecNumber>
    </recommendedName>
    <alternativeName>
        <fullName evidence="6">Deoxyinosine 3'endonuclease</fullName>
    </alternativeName>
    <alternativeName>
        <fullName evidence="6">Deoxyribonuclease V</fullName>
        <shortName evidence="6">DNase V</shortName>
    </alternativeName>
</protein>
<dbReference type="EMBL" id="CP041405">
    <property type="protein sequence ID" value="QDM45805.1"/>
    <property type="molecule type" value="Genomic_DNA"/>
</dbReference>
<dbReference type="NCBIfam" id="NF008629">
    <property type="entry name" value="PRK11617.1"/>
    <property type="match status" value="1"/>
</dbReference>
<feature type="binding site" evidence="6">
    <location>
        <position position="111"/>
    </location>
    <ligand>
        <name>Mg(2+)</name>
        <dbReference type="ChEBI" id="CHEBI:18420"/>
    </ligand>
</feature>
<dbReference type="GO" id="GO:0000287">
    <property type="term" value="F:magnesium ion binding"/>
    <property type="evidence" value="ECO:0007669"/>
    <property type="project" value="UniProtKB-UniRule"/>
</dbReference>
<dbReference type="Proteomes" id="UP000315377">
    <property type="component" value="Chromosome"/>
</dbReference>
<evidence type="ECO:0000256" key="6">
    <source>
        <dbReference type="HAMAP-Rule" id="MF_00801"/>
    </source>
</evidence>
<keyword evidence="6" id="KW-0479">Metal-binding</keyword>
<accession>A0AAP9DWR7</accession>
<evidence type="ECO:0000256" key="3">
    <source>
        <dbReference type="ARBA" id="ARBA00022722"/>
    </source>
</evidence>
<keyword evidence="6" id="KW-0460">Magnesium</keyword>
<dbReference type="EC" id="3.1.21.7" evidence="6"/>
<name>A0AAP9DWR7_PANTH</name>
<evidence type="ECO:0000313" key="10">
    <source>
        <dbReference type="Proteomes" id="UP001209276"/>
    </source>
</evidence>
<comment type="catalytic activity">
    <reaction evidence="6">
        <text>Endonucleolytic cleavage at apurinic or apyrimidinic sites to products with a 5'-phosphate.</text>
        <dbReference type="EC" id="3.1.21.7"/>
    </reaction>
</comment>
<evidence type="ECO:0000313" key="8">
    <source>
        <dbReference type="EMBL" id="QDM45805.1"/>
    </source>
</evidence>
<dbReference type="GO" id="GO:0016891">
    <property type="term" value="F:RNA endonuclease activity producing 5'-phosphomonoesters, hydrolytic mechanism"/>
    <property type="evidence" value="ECO:0007669"/>
    <property type="project" value="TreeGrafter"/>
</dbReference>
<dbReference type="RefSeq" id="WP_087443183.1">
    <property type="nucleotide sequence ID" value="NZ_CABMNB010000030.1"/>
</dbReference>
<reference evidence="8 9" key="1">
    <citation type="submission" date="2019-07" db="EMBL/GenBank/DDBJ databases">
        <title>Paenibacillus thiaminolyticus NRRL B-4156.</title>
        <authorList>
            <person name="Hehnly C."/>
            <person name="Zhang L."/>
        </authorList>
    </citation>
    <scope>NUCLEOTIDE SEQUENCE [LARGE SCALE GENOMIC DNA]</scope>
    <source>
        <strain evidence="8 9">NRRL B-4156</strain>
    </source>
</reference>
<dbReference type="GO" id="GO:0043737">
    <property type="term" value="F:deoxyribonuclease V activity"/>
    <property type="evidence" value="ECO:0007669"/>
    <property type="project" value="UniProtKB-UniRule"/>
</dbReference>
<keyword evidence="6" id="KW-0227">DNA damage</keyword>
<comment type="similarity">
    <text evidence="6">Belongs to the endonuclease V family.</text>
</comment>
<sequence>MEQILKHTWELSEADAINLQQELSLKVIKEDHFAEINYVAGVDVAYSKKDDKLIAAIVILNATSLTIVESVVVVDTAHFPYIPGLFSFRELPPILKAFNQLKTPPQLIVCDGQGVAHPRRFGLASHLGVLLDIPTIGCGKTRLVGEFQAPEQNRGAIAPLVDNGDIIGNVLRTQENIKPIFVSIGHRISLATACEWILKLSPKYRLPETTRQADQLVNRVLSQIQKNMKTEESGT</sequence>
<dbReference type="HAMAP" id="MF_00801">
    <property type="entry name" value="Endonuclease_5"/>
    <property type="match status" value="1"/>
</dbReference>
<dbReference type="InterPro" id="IPR007581">
    <property type="entry name" value="Endonuclease-V"/>
</dbReference>
<dbReference type="GeneID" id="76998582"/>
<reference evidence="7 10" key="2">
    <citation type="submission" date="2022-05" db="EMBL/GenBank/DDBJ databases">
        <title>Genome Sequencing of Bee-Associated Microbes.</title>
        <authorList>
            <person name="Dunlap C."/>
        </authorList>
    </citation>
    <scope>NUCLEOTIDE SEQUENCE [LARGE SCALE GENOMIC DNA]</scope>
    <source>
        <strain evidence="7 10">NRRL B-14613</strain>
    </source>
</reference>
<dbReference type="PANTHER" id="PTHR28511:SF1">
    <property type="entry name" value="ENDONUCLEASE V"/>
    <property type="match status" value="1"/>
</dbReference>
<dbReference type="Gene3D" id="3.30.2170.10">
    <property type="entry name" value="archaeoglobus fulgidus dsm 4304 superfamily"/>
    <property type="match status" value="1"/>
</dbReference>
<organism evidence="8 9">
    <name type="scientific">Paenibacillus thiaminolyticus</name>
    <name type="common">Bacillus thiaminolyticus</name>
    <dbReference type="NCBI Taxonomy" id="49283"/>
    <lineage>
        <taxon>Bacteria</taxon>
        <taxon>Bacillati</taxon>
        <taxon>Bacillota</taxon>
        <taxon>Bacilli</taxon>
        <taxon>Bacillales</taxon>
        <taxon>Paenibacillaceae</taxon>
        <taxon>Paenibacillus</taxon>
    </lineage>
</organism>
<comment type="subcellular location">
    <subcellularLocation>
        <location evidence="1 6">Cytoplasm</location>
    </subcellularLocation>
</comment>
<dbReference type="GO" id="GO:0003727">
    <property type="term" value="F:single-stranded RNA binding"/>
    <property type="evidence" value="ECO:0007669"/>
    <property type="project" value="TreeGrafter"/>
</dbReference>
<dbReference type="AlphaFoldDB" id="A0AAP9DWR7"/>
<keyword evidence="5 6" id="KW-0378">Hydrolase</keyword>
<gene>
    <name evidence="6 7" type="primary">nfi</name>
    <name evidence="8" type="ORF">FLT43_21730</name>
    <name evidence="7" type="ORF">M5W83_03030</name>
</gene>
<dbReference type="EMBL" id="JAMDMM010000009">
    <property type="protein sequence ID" value="MCY9606135.1"/>
    <property type="molecule type" value="Genomic_DNA"/>
</dbReference>
<keyword evidence="2 6" id="KW-0963">Cytoplasm</keyword>
<dbReference type="Proteomes" id="UP001209276">
    <property type="component" value="Unassembled WGS sequence"/>
</dbReference>
<keyword evidence="3 6" id="KW-0540">Nuclease</keyword>
<feature type="site" description="Interaction with target DNA" evidence="6">
    <location>
        <position position="81"/>
    </location>
</feature>